<dbReference type="PANTHER" id="PTHR23508">
    <property type="entry name" value="CARBOXYLIC ACID TRANSPORTER PROTEIN HOMOLOG"/>
    <property type="match status" value="1"/>
</dbReference>
<dbReference type="AlphaFoldDB" id="A0A1I7KHI1"/>
<keyword evidence="2" id="KW-0813">Transport</keyword>
<feature type="transmembrane region" description="Helical" evidence="6">
    <location>
        <begin position="191"/>
        <end position="209"/>
    </location>
</feature>
<evidence type="ECO:0000313" key="9">
    <source>
        <dbReference type="Proteomes" id="UP000183508"/>
    </source>
</evidence>
<feature type="domain" description="Major facilitator superfamily (MFS) profile" evidence="7">
    <location>
        <begin position="118"/>
        <end position="308"/>
    </location>
</feature>
<name>A0A1I7KHI1_9BACL</name>
<keyword evidence="9" id="KW-1185">Reference proteome</keyword>
<sequence>MTNIEYVCPGGSILSRLHPPGVAGGDDEREGIDGVARAYAEAARAITDVWASAEYRRTWWWIGGQMHLSWRWIYVIGILPALVVFLTARRIPESHQWTQAHRRGESIAQVLRGKYGRHLIVALLVSISITVGWWAISSWVPSYVSQIAAKTGGNAAYYSGLAGLLYNAGEIAGCILFGFLADWWGRKPTALAFFIGSLVITPVVFLWVHNLAAVLWLQLLNGFLTSGLYSWYTIQPPELFPTAARATAISVIFNGARYLAMFGPIVASVLIQAFGGYGQAATVFGLIYILGAVAVLLLPETRGLPLPE</sequence>
<keyword evidence="3 6" id="KW-0812">Transmembrane</keyword>
<feature type="transmembrane region" description="Helical" evidence="6">
    <location>
        <begin position="255"/>
        <end position="274"/>
    </location>
</feature>
<dbReference type="InterPro" id="IPR011701">
    <property type="entry name" value="MFS"/>
</dbReference>
<dbReference type="STRING" id="392015.SAMN05421543_11620"/>
<feature type="transmembrane region" description="Helical" evidence="6">
    <location>
        <begin position="119"/>
        <end position="136"/>
    </location>
</feature>
<evidence type="ECO:0000256" key="4">
    <source>
        <dbReference type="ARBA" id="ARBA00022989"/>
    </source>
</evidence>
<evidence type="ECO:0000256" key="3">
    <source>
        <dbReference type="ARBA" id="ARBA00022692"/>
    </source>
</evidence>
<organism evidence="8 9">
    <name type="scientific">Alicyclobacillus macrosporangiidus</name>
    <dbReference type="NCBI Taxonomy" id="392015"/>
    <lineage>
        <taxon>Bacteria</taxon>
        <taxon>Bacillati</taxon>
        <taxon>Bacillota</taxon>
        <taxon>Bacilli</taxon>
        <taxon>Bacillales</taxon>
        <taxon>Alicyclobacillaceae</taxon>
        <taxon>Alicyclobacillus</taxon>
    </lineage>
</organism>
<evidence type="ECO:0000313" key="8">
    <source>
        <dbReference type="EMBL" id="SFU96862.1"/>
    </source>
</evidence>
<dbReference type="PROSITE" id="PS50850">
    <property type="entry name" value="MFS"/>
    <property type="match status" value="1"/>
</dbReference>
<protein>
    <submittedName>
        <fullName evidence="8">Major Facilitator Superfamily protein</fullName>
    </submittedName>
</protein>
<dbReference type="eggNOG" id="COG2814">
    <property type="taxonomic scope" value="Bacteria"/>
</dbReference>
<feature type="transmembrane region" description="Helical" evidence="6">
    <location>
        <begin position="69"/>
        <end position="88"/>
    </location>
</feature>
<evidence type="ECO:0000256" key="6">
    <source>
        <dbReference type="SAM" id="Phobius"/>
    </source>
</evidence>
<evidence type="ECO:0000256" key="1">
    <source>
        <dbReference type="ARBA" id="ARBA00004651"/>
    </source>
</evidence>
<reference evidence="9" key="1">
    <citation type="submission" date="2016-10" db="EMBL/GenBank/DDBJ databases">
        <authorList>
            <person name="Varghese N."/>
        </authorList>
    </citation>
    <scope>NUCLEOTIDE SEQUENCE [LARGE SCALE GENOMIC DNA]</scope>
    <source>
        <strain evidence="9">DSM 17980</strain>
    </source>
</reference>
<feature type="transmembrane region" description="Helical" evidence="6">
    <location>
        <begin position="280"/>
        <end position="298"/>
    </location>
</feature>
<dbReference type="EMBL" id="FPBV01000016">
    <property type="protein sequence ID" value="SFU96862.1"/>
    <property type="molecule type" value="Genomic_DNA"/>
</dbReference>
<keyword evidence="5 6" id="KW-0472">Membrane</keyword>
<dbReference type="InterPro" id="IPR036259">
    <property type="entry name" value="MFS_trans_sf"/>
</dbReference>
<dbReference type="GO" id="GO:0005886">
    <property type="term" value="C:plasma membrane"/>
    <property type="evidence" value="ECO:0007669"/>
    <property type="project" value="UniProtKB-SubCell"/>
</dbReference>
<dbReference type="GO" id="GO:0046943">
    <property type="term" value="F:carboxylic acid transmembrane transporter activity"/>
    <property type="evidence" value="ECO:0007669"/>
    <property type="project" value="TreeGrafter"/>
</dbReference>
<accession>A0A1I7KHI1</accession>
<proteinExistence type="predicted"/>
<evidence type="ECO:0000259" key="7">
    <source>
        <dbReference type="PROSITE" id="PS50850"/>
    </source>
</evidence>
<dbReference type="InterPro" id="IPR020846">
    <property type="entry name" value="MFS_dom"/>
</dbReference>
<evidence type="ECO:0000256" key="2">
    <source>
        <dbReference type="ARBA" id="ARBA00022448"/>
    </source>
</evidence>
<dbReference type="Proteomes" id="UP000183508">
    <property type="component" value="Unassembled WGS sequence"/>
</dbReference>
<feature type="transmembrane region" description="Helical" evidence="6">
    <location>
        <begin position="156"/>
        <end position="179"/>
    </location>
</feature>
<dbReference type="Gene3D" id="1.20.1250.20">
    <property type="entry name" value="MFS general substrate transporter like domains"/>
    <property type="match status" value="2"/>
</dbReference>
<gene>
    <name evidence="8" type="ORF">SAMN05421543_11620</name>
</gene>
<dbReference type="SUPFAM" id="SSF103473">
    <property type="entry name" value="MFS general substrate transporter"/>
    <property type="match status" value="1"/>
</dbReference>
<keyword evidence="4 6" id="KW-1133">Transmembrane helix</keyword>
<dbReference type="Pfam" id="PF07690">
    <property type="entry name" value="MFS_1"/>
    <property type="match status" value="1"/>
</dbReference>
<comment type="subcellular location">
    <subcellularLocation>
        <location evidence="1">Cell membrane</location>
        <topology evidence="1">Multi-pass membrane protein</topology>
    </subcellularLocation>
</comment>
<dbReference type="PANTHER" id="PTHR23508:SF10">
    <property type="entry name" value="CARBOXYLIC ACID TRANSPORTER PROTEIN HOMOLOG"/>
    <property type="match status" value="1"/>
</dbReference>
<dbReference type="OrthoDB" id="9783823at2"/>
<evidence type="ECO:0000256" key="5">
    <source>
        <dbReference type="ARBA" id="ARBA00023136"/>
    </source>
</evidence>